<feature type="compositionally biased region" description="Basic and acidic residues" evidence="1">
    <location>
        <begin position="1"/>
        <end position="10"/>
    </location>
</feature>
<proteinExistence type="predicted"/>
<accession>A0A248UFV8</accession>
<dbReference type="KEGG" id="och:CES85_1295"/>
<name>A0A248UFV8_9HYPH</name>
<dbReference type="Proteomes" id="UP000215256">
    <property type="component" value="Chromosome 1"/>
</dbReference>
<organism evidence="2 3">
    <name type="scientific">Ochrobactrum quorumnocens</name>
    <dbReference type="NCBI Taxonomy" id="271865"/>
    <lineage>
        <taxon>Bacteria</taxon>
        <taxon>Pseudomonadati</taxon>
        <taxon>Pseudomonadota</taxon>
        <taxon>Alphaproteobacteria</taxon>
        <taxon>Hyphomicrobiales</taxon>
        <taxon>Brucellaceae</taxon>
        <taxon>Brucella/Ochrobactrum group</taxon>
        <taxon>Ochrobactrum</taxon>
    </lineage>
</organism>
<evidence type="ECO:0000313" key="2">
    <source>
        <dbReference type="EMBL" id="ASV85576.1"/>
    </source>
</evidence>
<feature type="region of interest" description="Disordered" evidence="1">
    <location>
        <begin position="1"/>
        <end position="21"/>
    </location>
</feature>
<gene>
    <name evidence="2" type="ORF">CES85_1295</name>
</gene>
<evidence type="ECO:0000256" key="1">
    <source>
        <dbReference type="SAM" id="MobiDB-lite"/>
    </source>
</evidence>
<dbReference type="EMBL" id="CP022604">
    <property type="protein sequence ID" value="ASV85576.1"/>
    <property type="molecule type" value="Genomic_DNA"/>
</dbReference>
<reference evidence="2 3" key="1">
    <citation type="submission" date="2017-07" db="EMBL/GenBank/DDBJ databases">
        <title>Phylogenetic study on the rhizospheric bacterium Ochrobactrum sp. A44.</title>
        <authorList>
            <person name="Krzyzanowska D.M."/>
            <person name="Ossowicki A."/>
            <person name="Rajewska M."/>
            <person name="Maciag T."/>
            <person name="Kaczynski Z."/>
            <person name="Czerwicka M."/>
            <person name="Jafra S."/>
        </authorList>
    </citation>
    <scope>NUCLEOTIDE SEQUENCE [LARGE SCALE GENOMIC DNA]</scope>
    <source>
        <strain evidence="2 3">A44</strain>
    </source>
</reference>
<protein>
    <submittedName>
        <fullName evidence="2">Uncharacterized protein</fullName>
    </submittedName>
</protein>
<dbReference type="AlphaFoldDB" id="A0A248UFV8"/>
<sequence>MRPVSIERRAPGGMRKHRSSGLKYFQQKWEPVLRSEMLKNK</sequence>
<evidence type="ECO:0000313" key="3">
    <source>
        <dbReference type="Proteomes" id="UP000215256"/>
    </source>
</evidence>